<comment type="caution">
    <text evidence="2">The sequence shown here is derived from an EMBL/GenBank/DDBJ whole genome shotgun (WGS) entry which is preliminary data.</text>
</comment>
<keyword evidence="3" id="KW-1185">Reference proteome</keyword>
<keyword evidence="1" id="KW-0732">Signal</keyword>
<dbReference type="Proteomes" id="UP000276443">
    <property type="component" value="Unassembled WGS sequence"/>
</dbReference>
<name>A0A3N5C0B5_9BACI</name>
<dbReference type="EMBL" id="RKRF01000007">
    <property type="protein sequence ID" value="RPF55498.1"/>
    <property type="molecule type" value="Genomic_DNA"/>
</dbReference>
<gene>
    <name evidence="2" type="ORF">EDC24_0376</name>
</gene>
<accession>A0A3N5C0B5</accession>
<evidence type="ECO:0000313" key="3">
    <source>
        <dbReference type="Proteomes" id="UP000276443"/>
    </source>
</evidence>
<organism evidence="2 3">
    <name type="scientific">Aquisalibacillus elongatus</name>
    <dbReference type="NCBI Taxonomy" id="485577"/>
    <lineage>
        <taxon>Bacteria</taxon>
        <taxon>Bacillati</taxon>
        <taxon>Bacillota</taxon>
        <taxon>Bacilli</taxon>
        <taxon>Bacillales</taxon>
        <taxon>Bacillaceae</taxon>
        <taxon>Aquisalibacillus</taxon>
    </lineage>
</organism>
<feature type="signal peptide" evidence="1">
    <location>
        <begin position="1"/>
        <end position="23"/>
    </location>
</feature>
<evidence type="ECO:0000256" key="1">
    <source>
        <dbReference type="SAM" id="SignalP"/>
    </source>
</evidence>
<evidence type="ECO:0000313" key="2">
    <source>
        <dbReference type="EMBL" id="RPF55498.1"/>
    </source>
</evidence>
<feature type="chain" id="PRO_5018027784" description="Lipoprotein" evidence="1">
    <location>
        <begin position="24"/>
        <end position="155"/>
    </location>
</feature>
<dbReference type="AlphaFoldDB" id="A0A3N5C0B5"/>
<reference evidence="2 3" key="1">
    <citation type="submission" date="2018-11" db="EMBL/GenBank/DDBJ databases">
        <title>Genomic Encyclopedia of Type Strains, Phase IV (KMG-IV): sequencing the most valuable type-strain genomes for metagenomic binning, comparative biology and taxonomic classification.</title>
        <authorList>
            <person name="Goeker M."/>
        </authorList>
    </citation>
    <scope>NUCLEOTIDE SEQUENCE [LARGE SCALE GENOMIC DNA]</scope>
    <source>
        <strain evidence="2 3">DSM 18090</strain>
    </source>
</reference>
<proteinExistence type="predicted"/>
<protein>
    <recommendedName>
        <fullName evidence="4">Lipoprotein</fullName>
    </recommendedName>
</protein>
<sequence>MKLKPIFLLFLLLLMACGHENNATSHFTLGIEGYSDEEFERTGVFIDPSSKLAKEATPGIFNKFDDSKAYLIGSGVYRKATHDEETNQIVYDDQEIPVLIIFNEGFYQQSRGHKDVDPVLSNGITIMKENGEVIKSIAISAEHLQYKGEPFLVSE</sequence>
<evidence type="ECO:0008006" key="4">
    <source>
        <dbReference type="Google" id="ProtNLM"/>
    </source>
</evidence>
<dbReference type="RefSeq" id="WP_124219209.1">
    <property type="nucleotide sequence ID" value="NZ_RKRF01000007.1"/>
</dbReference>
<dbReference type="PROSITE" id="PS51257">
    <property type="entry name" value="PROKAR_LIPOPROTEIN"/>
    <property type="match status" value="1"/>
</dbReference>